<name>A0A1G2FXV1_9BACT</name>
<sequence length="62" mass="7065">MYNFIIKLPPKKNLSFGSAQDNPEFIEGLKLSPRFARRKPPKSPEKNIGANHILILGEENFL</sequence>
<evidence type="ECO:0000313" key="2">
    <source>
        <dbReference type="Proteomes" id="UP000176700"/>
    </source>
</evidence>
<comment type="caution">
    <text evidence="1">The sequence shown here is derived from an EMBL/GenBank/DDBJ whole genome shotgun (WGS) entry which is preliminary data.</text>
</comment>
<accession>A0A1G2FXV1</accession>
<dbReference type="AlphaFoldDB" id="A0A1G2FXV1"/>
<gene>
    <name evidence="1" type="ORF">A2W41_02175</name>
</gene>
<organism evidence="1 2">
    <name type="scientific">Candidatus Ryanbacteria bacterium RIFCSPHIGHO2_01_45_13</name>
    <dbReference type="NCBI Taxonomy" id="1802112"/>
    <lineage>
        <taxon>Bacteria</taxon>
        <taxon>Candidatus Ryaniibacteriota</taxon>
    </lineage>
</organism>
<dbReference type="EMBL" id="MHNI01000012">
    <property type="protein sequence ID" value="OGZ42903.1"/>
    <property type="molecule type" value="Genomic_DNA"/>
</dbReference>
<reference evidence="1 2" key="1">
    <citation type="journal article" date="2016" name="Nat. Commun.">
        <title>Thousands of microbial genomes shed light on interconnected biogeochemical processes in an aquifer system.</title>
        <authorList>
            <person name="Anantharaman K."/>
            <person name="Brown C.T."/>
            <person name="Hug L.A."/>
            <person name="Sharon I."/>
            <person name="Castelle C.J."/>
            <person name="Probst A.J."/>
            <person name="Thomas B.C."/>
            <person name="Singh A."/>
            <person name="Wilkins M.J."/>
            <person name="Karaoz U."/>
            <person name="Brodie E.L."/>
            <person name="Williams K.H."/>
            <person name="Hubbard S.S."/>
            <person name="Banfield J.F."/>
        </authorList>
    </citation>
    <scope>NUCLEOTIDE SEQUENCE [LARGE SCALE GENOMIC DNA]</scope>
</reference>
<proteinExistence type="predicted"/>
<protein>
    <submittedName>
        <fullName evidence="1">Uncharacterized protein</fullName>
    </submittedName>
</protein>
<evidence type="ECO:0000313" key="1">
    <source>
        <dbReference type="EMBL" id="OGZ42903.1"/>
    </source>
</evidence>
<dbReference type="Proteomes" id="UP000176700">
    <property type="component" value="Unassembled WGS sequence"/>
</dbReference>